<feature type="domain" description="Laminin G" evidence="7">
    <location>
        <begin position="993"/>
        <end position="1193"/>
    </location>
</feature>
<dbReference type="InterPro" id="IPR050708">
    <property type="entry name" value="T6SS_VgrG/RHS"/>
</dbReference>
<keyword evidence="3" id="KW-1015">Disulfide bond</keyword>
<dbReference type="InterPro" id="IPR056823">
    <property type="entry name" value="TEN-like_YD-shell"/>
</dbReference>
<dbReference type="NCBIfam" id="TIGR01643">
    <property type="entry name" value="YD_repeat_2x"/>
    <property type="match status" value="9"/>
</dbReference>
<dbReference type="CDD" id="cd00081">
    <property type="entry name" value="Hint"/>
    <property type="match status" value="1"/>
</dbReference>
<feature type="compositionally biased region" description="Basic and acidic residues" evidence="5">
    <location>
        <begin position="140"/>
        <end position="149"/>
    </location>
</feature>
<dbReference type="SMART" id="SM00282">
    <property type="entry name" value="LamG"/>
    <property type="match status" value="2"/>
</dbReference>
<feature type="compositionally biased region" description="Low complexity" evidence="5">
    <location>
        <begin position="119"/>
        <end position="135"/>
    </location>
</feature>
<evidence type="ECO:0000313" key="9">
    <source>
        <dbReference type="Proteomes" id="UP000295431"/>
    </source>
</evidence>
<dbReference type="InterPro" id="IPR013320">
    <property type="entry name" value="ConA-like_dom_sf"/>
</dbReference>
<dbReference type="Pfam" id="PF20148">
    <property type="entry name" value="DUF6531"/>
    <property type="match status" value="1"/>
</dbReference>
<proteinExistence type="predicted"/>
<dbReference type="SUPFAM" id="SSF49899">
    <property type="entry name" value="Concanavalin A-like lectins/glucanases"/>
    <property type="match status" value="3"/>
</dbReference>
<dbReference type="Gene3D" id="3.90.930.1">
    <property type="match status" value="1"/>
</dbReference>
<feature type="transmembrane region" description="Helical" evidence="6">
    <location>
        <begin position="6"/>
        <end position="31"/>
    </location>
</feature>
<evidence type="ECO:0000256" key="1">
    <source>
        <dbReference type="ARBA" id="ARBA00022729"/>
    </source>
</evidence>
<dbReference type="Gene3D" id="2.170.16.10">
    <property type="entry name" value="Hedgehog/Intein (Hint) domain"/>
    <property type="match status" value="1"/>
</dbReference>
<keyword evidence="1" id="KW-0732">Signal</keyword>
<dbReference type="InterPro" id="IPR031325">
    <property type="entry name" value="RHS_repeat"/>
</dbReference>
<dbReference type="InterPro" id="IPR003587">
    <property type="entry name" value="Hint_dom_N"/>
</dbReference>
<dbReference type="InterPro" id="IPR045351">
    <property type="entry name" value="DUF6531"/>
</dbReference>
<keyword evidence="2" id="KW-0677">Repeat</keyword>
<evidence type="ECO:0000256" key="4">
    <source>
        <dbReference type="SAM" id="Coils"/>
    </source>
</evidence>
<dbReference type="SUPFAM" id="SSF51294">
    <property type="entry name" value="Hedgehog/intein (Hint) domain"/>
    <property type="match status" value="1"/>
</dbReference>
<dbReference type="Pfam" id="PF25023">
    <property type="entry name" value="TEN_YD-shell"/>
    <property type="match status" value="2"/>
</dbReference>
<evidence type="ECO:0000256" key="2">
    <source>
        <dbReference type="ARBA" id="ARBA00022737"/>
    </source>
</evidence>
<dbReference type="InterPro" id="IPR022385">
    <property type="entry name" value="Rhs_assc_core"/>
</dbReference>
<protein>
    <submittedName>
        <fullName evidence="8">Teneurin-1</fullName>
    </submittedName>
</protein>
<dbReference type="InterPro" id="IPR036844">
    <property type="entry name" value="Hint_dom_sf"/>
</dbReference>
<evidence type="ECO:0000313" key="8">
    <source>
        <dbReference type="EMBL" id="TDC17882.1"/>
    </source>
</evidence>
<dbReference type="InterPro" id="IPR030934">
    <property type="entry name" value="Intein_C"/>
</dbReference>
<comment type="caution">
    <text evidence="8">The sequence shown here is derived from an EMBL/GenBank/DDBJ whole genome shotgun (WGS) entry which is preliminary data.</text>
</comment>
<dbReference type="InterPro" id="IPR001791">
    <property type="entry name" value="Laminin_G"/>
</dbReference>
<dbReference type="Proteomes" id="UP000295431">
    <property type="component" value="Unassembled WGS sequence"/>
</dbReference>
<evidence type="ECO:0000259" key="7">
    <source>
        <dbReference type="PROSITE" id="PS50025"/>
    </source>
</evidence>
<dbReference type="CDD" id="cd00110">
    <property type="entry name" value="LamG"/>
    <property type="match status" value="2"/>
</dbReference>
<sequence>MPNAQVLGIVIVVVALGLVAAAGAYAGGALYRLALWLRRPRAPRRPRYGPGAVRAIRRSAAARRTAILLCVALALMATEQPAIAAEGMPEVSFAGVTGMFGWLTGDPVPHFGRLPRQKSGTAAGRSHSATAAATRGGRGTGREPGHAKGELPAYKAGGRKVPQGRSGHGKVGFAASTSRRDAAKSTATTDYYRNADGSHTRKFAQSPINYRDGNGDWQPIDTTVRQGGDRRWHERANALGVSFAPTASDARLAQVEGDDGRRLAYALQGAAPVAPAVSGSVVTYPRVLPSTDLSVWPTATGLKESIVLHSADASNVWVFPLKLTGLKARKAADGSIELVDGSGKAAGRIPAGYAYDSKIDKRSGEGASTHAVTYDLTEADGKPALTVTLDETWLHAPERVFPVTVDPSYSNLLTWSTTYAESGIDPGDHSTEETIKVGSWDAGPHSANSFLTFPRAGIDGSQVSVSAAQLTLFDTWASTCTAERFDVAAVTEDWSPSTVVSYPGPSHGGSIGYATPNVPHACANTGADRNVGDWVTVNLSTGTFNNWANGGNDYGLALYAATSDSLHWKQFNTAFAPTGTPTLSLTYTGAMLPQVYGQIPASGHRADTLTPQLTAWGGRDPNLAVTVKLQFRVLDADGKTVADSGLLTPPGDSSTATWKVPAGKLKWGHTYYWGAVAFDGTNYSAAPPLNQLVMSVPQPTVTSSLAQNSEHDFDPAIGNYTSTATDADVATVGPSLSVVRDYNSRDPRASGAFGTGWSSVFDAKATEWYTPSGAVRSVAVTYPNGATVGFGKNSDGSFSPPSGRFATFTAISGGGYRLTDKNDTVYTFGQSLGSGAYGITSVADASDRTVDFTWASGHITAMTSQASGRSLHLTWSTPQDATSPHVATVVTDPSDPGDTSTAQTWTYSYTADRLTSVCSPEDTAPACTRYGYQSASPHHEQVLDEGASSFWPLAESSGTTAASAVLLHEGTDNGTYSDVTLGQPGPLIPGTATAAGFNGTSSKVSLPDLNMGVSTTESVSMWFKTSQGPGVLLSYSDVEIKPSNTRGDFTPALYIGTDGKLKGTFWWDGESPNPISTSGSVADGAWHHVVLTGSSTGQTMWLDGTKVGTGPGASSFAFNFQPSSLRHHYLGTGYLGWKWPDQPHYSTSSYTVYGTYFNGSMADVALFGEPLVQADVTALYNSGKQPTSLLTSVTKPSGDTYATVSYDPLTSTVTHVTDENGGSWNLAAPAVTGTSNVYRAAVLGSQPATYYRFGEAAGAAQAVGETNSATAEYSNVTLGADGPFDDATAAAFNGTSSLVRLPVDDRVQTSPGSIEMWFKVPAGNTAGGVLFDEESEPVGPVSGNFVPALYVGTDGKMHGKFWDTDGTSKVLISGHKVNDGVWHHVALAAGTNKQTLYLDGVAQGSLSAALVTTSVNYVYVGAGISGGAWPSHPAVTTGYFTGSIAEFAFYHSQLSGEDVVRHFTSGRNSRGLSPTTTVDLTDPGGKTLVRQYDPGNGNRPISETDGLGNRTTFGYDSGGYLHTVTDPNGNVTTTGHDARGNTVSETTCQDQAAQKCSTTYTTYLPDDTSTQLTPDPKNDLVATVRDGRSSGPSDDTYKTSYTYDDAGNRTAVTTPPVAGFPNGRTTKISYTDGTTVAAADTGFAPAGLPYKTVSPGGAVNTIAYFHTGDVASVTDAAGKITRYTYDGLGHVLTSTEVSDTYPAGLTTSYVYNAMGQVVTETDPPVTNRVTGAVHTAQTTRVYNANGDVTSETVADTTGGDASRTTLTGYNTHGQITSRTDPLGRVTEYTYDAYGNKATEKSPGGITVAYTFNPSGQELTQTLKNYTGDPNDPQDAKDLVESSRSYDPAGRLAALTDSMGNTTSYTYTDNDLVATVTRTDADGNSPFVERSTTYDAAGNPVQQVTNNGATVTTATLDAADRPTKTVVDPDKERRTTTISYNPDDQVAQRVQTDLDGWWYSTSFTYDPMGRMTSSVLGGDHPDHPVAWWKLDQTSGESVPDSSGVGNDAHVGTGVTWADQGAVFPGTAGQEIATNGPVLDTSQSFSVSAWVKMAATPSTGYQTVASQDGNRASGFFLQYSGYAGKWAFSRSASDTDGASGIRAFSTQTPAAGTWTHLVAVSNSEDGSMTLYVDGAAEGTAVDPTPFNTSGPMVLGRGKYNGAATDLLNGSVANVQVYDRVLTADEVSSLYGKGRGGGTVHSWHTATTTWELDQRGLPTKMTDPKVRNTHYTYDEAGRLAITSLPTINTETGGGAPVVAHPIVTTGYDTFGEKTELQDPGGNVSTIAYDAARQQVSTTLPDYTPPGGTSPITAVASRAYDLDGNVTDVTDPLGKTTHYDYTQLGDVATITDASGGVTKTVYDTNGDVLSTTTPTGAQTQQTYDHLGRTLTSTVLDRLPTPTAATTTYSYTASNDNRGGTWLAAETTPEGATTTYGYDHMGELVKATDPAGAVTQYRRNLLGQVTKEIRDDGTATRYTLNQFGQPTTTMELDTDGTTLAVGTAAYDSMGQLSSATDARGHTTTFTRDGVGNITSEVQPVDATHSITTSFGYDAAGNRTRFTDGRGNSWIYGYNSWNKPESVLEPATATYTSAGDRTSTVAYDAAGRPVTNTLPGGVTVTTGYDDLGRVTNQSGNGADAPTPDRTFTYDHDGRMLTAATSAAGSAPSTSETFTYNDRGLLLTASGSAGASSFAYNKDGLPTSRTDAAGTTSYTYDVADRLSTLADPATGTTLTYGYDDLSQLTSIAYGSGGDTRAYTYDHRHRLTGDTLKTSAGATIASIAYGYDENGNETSKTTTGFGGTVQNTYAYDWANRLTSWDNGTAVTPYEYDDSGNRTRVGGDVYTYDARDQLTSDGTNSYTYTARGTLSAQTTPTQSLTATSDAYGQQVTVAAPAGTQTYVTDALGRVVTANSTASPNRTFVYSGAANTLASDGTNTYTRTPDDSLVGIGTPAGGSGVLAYLDQHDDVVGNFSATGAVLTGSAAYDPLGNVTNSTTMSGRLGYQSGWTDDTTGKVNMAARWYNPAVGQFQNKDTVALDPIPDPAQANPFAYVGDNPLLGTDPTGHCWSGFGLVCKAASAVNRHVIQPIWNVIKWGAHKVQQGVSWTARHVAHIVTDSFKSLGRQLQVLAQEIKDLKHELHQQIVRAKAAAKRAAARARKAAAQAKKRAIDAYNKAYNLGKYSVSKLQKAVHTSATFVKHHGAAIASIALATVTFIGCEAVVGVPTAGVGAVAGAAGCGMLAGMVGGAIDQGSKCMKGQKGACSAGSFGKSILIGGVGGAIGGALGGSLGGKLAQSALGRILPRVATDALEGATIGGLSGGATGALDYGLTCRERSGGCTWSGAAGAAGTGAAFGAIGGAAFGAAGGRLARSKCHSFTAATPVLMADGSSKPISKIKAGDKVVASVPGGHTEKHKVERVIVTRTDHDFVDLTIATSHPGRGPPATLTTTATHPFYDITQSAFVDAAHIKQGDKLQQPDGTTATVKKTHRYTTTQVTYDLTINGLHTYYVEAGTTPVLVHNCDRTATVYLHPADESGIGHASIRINGRNESLHIHQVAPEGMEGPTYVQRWRGPVPEGSESYTFDLPLVDRALAQARGALKLSSGRDRESLGRYNIATNSCVTICGTMLRAGGVSEVPRNSAKIILWLKGLPYDDLPD</sequence>
<dbReference type="PANTHER" id="PTHR32305:SF17">
    <property type="entry name" value="TRNA NUCLEASE WAPA"/>
    <property type="match status" value="1"/>
</dbReference>
<feature type="compositionally biased region" description="Polar residues" evidence="5">
    <location>
        <begin position="1563"/>
        <end position="1573"/>
    </location>
</feature>
<reference evidence="8 9" key="1">
    <citation type="submission" date="2019-03" db="EMBL/GenBank/DDBJ databases">
        <title>Draft genome sequences of novel Actinobacteria.</title>
        <authorList>
            <person name="Sahin N."/>
            <person name="Ay H."/>
            <person name="Saygin H."/>
        </authorList>
    </citation>
    <scope>NUCLEOTIDE SEQUENCE [LARGE SCALE GENOMIC DNA]</scope>
    <source>
        <strain evidence="8 9">DSM 45347</strain>
    </source>
</reference>
<dbReference type="PROSITE" id="PS50025">
    <property type="entry name" value="LAM_G_DOMAIN"/>
    <property type="match status" value="1"/>
</dbReference>
<dbReference type="NCBIfam" id="TIGR03696">
    <property type="entry name" value="Rhs_assc_core"/>
    <property type="match status" value="1"/>
</dbReference>
<keyword evidence="6" id="KW-0472">Membrane</keyword>
<evidence type="ECO:0000256" key="3">
    <source>
        <dbReference type="ARBA" id="ARBA00023157"/>
    </source>
</evidence>
<keyword evidence="6" id="KW-1133">Transmembrane helix</keyword>
<dbReference type="RefSeq" id="WP_165965167.1">
    <property type="nucleotide sequence ID" value="NZ_BAAAMX010000008.1"/>
</dbReference>
<dbReference type="SMART" id="SM00306">
    <property type="entry name" value="HintN"/>
    <property type="match status" value="1"/>
</dbReference>
<organism evidence="8 9">
    <name type="scientific">Actinomadura bangladeshensis</name>
    <dbReference type="NCBI Taxonomy" id="453573"/>
    <lineage>
        <taxon>Bacteria</taxon>
        <taxon>Bacillati</taxon>
        <taxon>Actinomycetota</taxon>
        <taxon>Actinomycetes</taxon>
        <taxon>Streptosporangiales</taxon>
        <taxon>Thermomonosporaceae</taxon>
        <taxon>Actinomadura</taxon>
    </lineage>
</organism>
<keyword evidence="9" id="KW-1185">Reference proteome</keyword>
<dbReference type="Pfam" id="PF05593">
    <property type="entry name" value="RHS_repeat"/>
    <property type="match status" value="5"/>
</dbReference>
<dbReference type="Pfam" id="PF07591">
    <property type="entry name" value="PT-HINT"/>
    <property type="match status" value="1"/>
</dbReference>
<dbReference type="SMART" id="SM00560">
    <property type="entry name" value="LamGL"/>
    <property type="match status" value="1"/>
</dbReference>
<feature type="region of interest" description="Disordered" evidence="5">
    <location>
        <begin position="1563"/>
        <end position="1602"/>
    </location>
</feature>
<gene>
    <name evidence="8" type="ORF">E1284_07810</name>
</gene>
<feature type="coiled-coil region" evidence="4">
    <location>
        <begin position="3111"/>
        <end position="3160"/>
    </location>
</feature>
<dbReference type="InterPro" id="IPR006558">
    <property type="entry name" value="LamG-like"/>
</dbReference>
<name>A0A4R4PBW8_9ACTN</name>
<keyword evidence="4" id="KW-0175">Coiled coil</keyword>
<feature type="region of interest" description="Disordered" evidence="5">
    <location>
        <begin position="114"/>
        <end position="187"/>
    </location>
</feature>
<dbReference type="PANTHER" id="PTHR32305">
    <property type="match status" value="1"/>
</dbReference>
<dbReference type="InterPro" id="IPR006530">
    <property type="entry name" value="YD"/>
</dbReference>
<dbReference type="EMBL" id="SMJW01000026">
    <property type="protein sequence ID" value="TDC17882.1"/>
    <property type="molecule type" value="Genomic_DNA"/>
</dbReference>
<evidence type="ECO:0000256" key="6">
    <source>
        <dbReference type="SAM" id="Phobius"/>
    </source>
</evidence>
<keyword evidence="6" id="KW-0812">Transmembrane</keyword>
<accession>A0A4R4PBW8</accession>
<dbReference type="Gene3D" id="2.180.10.10">
    <property type="entry name" value="RHS repeat-associated core"/>
    <property type="match status" value="5"/>
</dbReference>
<dbReference type="PROSITE" id="PS50818">
    <property type="entry name" value="INTEIN_C_TER"/>
    <property type="match status" value="1"/>
</dbReference>
<evidence type="ECO:0000256" key="5">
    <source>
        <dbReference type="SAM" id="MobiDB-lite"/>
    </source>
</evidence>
<dbReference type="Pfam" id="PF13385">
    <property type="entry name" value="Laminin_G_3"/>
    <property type="match status" value="3"/>
</dbReference>
<dbReference type="Gene3D" id="2.60.120.200">
    <property type="match status" value="3"/>
</dbReference>